<dbReference type="Gene3D" id="3.90.1340.10">
    <property type="entry name" value="Phage tail collar domain"/>
    <property type="match status" value="1"/>
</dbReference>
<dbReference type="AlphaFoldDB" id="A0A1Q8ZKQ4"/>
<keyword evidence="3" id="KW-1185">Reference proteome</keyword>
<dbReference type="InterPro" id="IPR037053">
    <property type="entry name" value="Phage_tail_collar_dom_sf"/>
</dbReference>
<dbReference type="RefSeq" id="WP_075641931.1">
    <property type="nucleotide sequence ID" value="NZ_MKIM01000033.1"/>
</dbReference>
<dbReference type="EMBL" id="MKIM01000033">
    <property type="protein sequence ID" value="OLP42462.1"/>
    <property type="molecule type" value="Genomic_DNA"/>
</dbReference>
<feature type="domain" description="Phage tail collar" evidence="1">
    <location>
        <begin position="6"/>
        <end position="62"/>
    </location>
</feature>
<dbReference type="InterPro" id="IPR011083">
    <property type="entry name" value="Phage_tail_collar_dom"/>
</dbReference>
<dbReference type="Pfam" id="PF07484">
    <property type="entry name" value="Collar"/>
    <property type="match status" value="1"/>
</dbReference>
<organism evidence="2 3">
    <name type="scientific">Rhizobium oryziradicis</name>
    <dbReference type="NCBI Taxonomy" id="1867956"/>
    <lineage>
        <taxon>Bacteria</taxon>
        <taxon>Pseudomonadati</taxon>
        <taxon>Pseudomonadota</taxon>
        <taxon>Alphaproteobacteria</taxon>
        <taxon>Hyphomicrobiales</taxon>
        <taxon>Rhizobiaceae</taxon>
        <taxon>Rhizobium/Agrobacterium group</taxon>
        <taxon>Rhizobium</taxon>
    </lineage>
</organism>
<evidence type="ECO:0000313" key="3">
    <source>
        <dbReference type="Proteomes" id="UP000186894"/>
    </source>
</evidence>
<evidence type="ECO:0000259" key="1">
    <source>
        <dbReference type="Pfam" id="PF07484"/>
    </source>
</evidence>
<sequence length="231" mass="23755">MEAYLGTIFIIPYNFAMYGSQYCLGQTVQLSQAQALYSLIGNIYGGTPGQNFKLPNLQGQVPIGVGTLGTVNYILGTQYGAASHSLSLGNLPNHTHQAAFTPQTGPQSVTIPSVPNTLDVKVDVDVYGGGGDTTIPTSAKNMLAGGSAAATKIYNSPQTTNLVKLSNVNTTVTGSAGSPSTTVSVDTVTGGTVAISPDVRGGIAQVPLPVIQPSLALNFIIAVDGIYPQRP</sequence>
<dbReference type="Proteomes" id="UP000186894">
    <property type="component" value="Unassembled WGS sequence"/>
</dbReference>
<protein>
    <recommendedName>
        <fullName evidence="1">Phage tail collar domain-containing protein</fullName>
    </recommendedName>
</protein>
<name>A0A1Q8ZKQ4_9HYPH</name>
<dbReference type="OrthoDB" id="9810174at2"/>
<dbReference type="SUPFAM" id="SSF88874">
    <property type="entry name" value="Receptor-binding domain of short tail fibre protein gp12"/>
    <property type="match status" value="1"/>
</dbReference>
<reference evidence="2 3" key="1">
    <citation type="submission" date="2016-09" db="EMBL/GenBank/DDBJ databases">
        <title>Rhizobium oryziradicis sp. nov., isolated from the root of rice.</title>
        <authorList>
            <person name="Zhao J."/>
            <person name="Zhang X."/>
        </authorList>
    </citation>
    <scope>NUCLEOTIDE SEQUENCE [LARGE SCALE GENOMIC DNA]</scope>
    <source>
        <strain evidence="2 3">N19</strain>
    </source>
</reference>
<proteinExistence type="predicted"/>
<evidence type="ECO:0000313" key="2">
    <source>
        <dbReference type="EMBL" id="OLP42462.1"/>
    </source>
</evidence>
<accession>A0A1Q8ZKQ4</accession>
<dbReference type="STRING" id="1867956.BJF95_13595"/>
<comment type="caution">
    <text evidence="2">The sequence shown here is derived from an EMBL/GenBank/DDBJ whole genome shotgun (WGS) entry which is preliminary data.</text>
</comment>
<gene>
    <name evidence="2" type="ORF">BJF95_13595</name>
</gene>